<sequence length="123" mass="13423">MSRAPGGDTPQNPWPLARGHGGHGGAPELMEAFRTHSARKAQPRRARVRSPVREEQGGAMLMHCSLSSFCTDSCDGLTGERELYTDPGAAVPIKRWKAIGTVKNTHLGRMSGYVTEVRYCTSR</sequence>
<gene>
    <name evidence="2" type="ORF">AAFF_G00280040</name>
</gene>
<dbReference type="EMBL" id="JAINUG010000390">
    <property type="protein sequence ID" value="KAJ8372675.1"/>
    <property type="molecule type" value="Genomic_DNA"/>
</dbReference>
<feature type="region of interest" description="Disordered" evidence="1">
    <location>
        <begin position="1"/>
        <end position="54"/>
    </location>
</feature>
<protein>
    <submittedName>
        <fullName evidence="2">Uncharacterized protein</fullName>
    </submittedName>
</protein>
<dbReference type="AlphaFoldDB" id="A0AAD7RAR0"/>
<accession>A0AAD7RAR0</accession>
<name>A0AAD7RAR0_9TELE</name>
<evidence type="ECO:0000256" key="1">
    <source>
        <dbReference type="SAM" id="MobiDB-lite"/>
    </source>
</evidence>
<evidence type="ECO:0000313" key="3">
    <source>
        <dbReference type="Proteomes" id="UP001221898"/>
    </source>
</evidence>
<keyword evidence="3" id="KW-1185">Reference proteome</keyword>
<dbReference type="Proteomes" id="UP001221898">
    <property type="component" value="Unassembled WGS sequence"/>
</dbReference>
<proteinExistence type="predicted"/>
<organism evidence="2 3">
    <name type="scientific">Aldrovandia affinis</name>
    <dbReference type="NCBI Taxonomy" id="143900"/>
    <lineage>
        <taxon>Eukaryota</taxon>
        <taxon>Metazoa</taxon>
        <taxon>Chordata</taxon>
        <taxon>Craniata</taxon>
        <taxon>Vertebrata</taxon>
        <taxon>Euteleostomi</taxon>
        <taxon>Actinopterygii</taxon>
        <taxon>Neopterygii</taxon>
        <taxon>Teleostei</taxon>
        <taxon>Notacanthiformes</taxon>
        <taxon>Halosauridae</taxon>
        <taxon>Aldrovandia</taxon>
    </lineage>
</organism>
<reference evidence="2" key="1">
    <citation type="journal article" date="2023" name="Science">
        <title>Genome structures resolve the early diversification of teleost fishes.</title>
        <authorList>
            <person name="Parey E."/>
            <person name="Louis A."/>
            <person name="Montfort J."/>
            <person name="Bouchez O."/>
            <person name="Roques C."/>
            <person name="Iampietro C."/>
            <person name="Lluch J."/>
            <person name="Castinel A."/>
            <person name="Donnadieu C."/>
            <person name="Desvignes T."/>
            <person name="Floi Bucao C."/>
            <person name="Jouanno E."/>
            <person name="Wen M."/>
            <person name="Mejri S."/>
            <person name="Dirks R."/>
            <person name="Jansen H."/>
            <person name="Henkel C."/>
            <person name="Chen W.J."/>
            <person name="Zahm M."/>
            <person name="Cabau C."/>
            <person name="Klopp C."/>
            <person name="Thompson A.W."/>
            <person name="Robinson-Rechavi M."/>
            <person name="Braasch I."/>
            <person name="Lecointre G."/>
            <person name="Bobe J."/>
            <person name="Postlethwait J.H."/>
            <person name="Berthelot C."/>
            <person name="Roest Crollius H."/>
            <person name="Guiguen Y."/>
        </authorList>
    </citation>
    <scope>NUCLEOTIDE SEQUENCE</scope>
    <source>
        <strain evidence="2">NC1722</strain>
    </source>
</reference>
<feature type="compositionally biased region" description="Basic residues" evidence="1">
    <location>
        <begin position="36"/>
        <end position="50"/>
    </location>
</feature>
<comment type="caution">
    <text evidence="2">The sequence shown here is derived from an EMBL/GenBank/DDBJ whole genome shotgun (WGS) entry which is preliminary data.</text>
</comment>
<evidence type="ECO:0000313" key="2">
    <source>
        <dbReference type="EMBL" id="KAJ8372675.1"/>
    </source>
</evidence>